<dbReference type="Gene3D" id="1.10.460.10">
    <property type="entry name" value="Topoisomerase I, domain 2"/>
    <property type="match status" value="1"/>
</dbReference>
<dbReference type="InterPro" id="IPR013825">
    <property type="entry name" value="Topo_IA_cen_sub2"/>
</dbReference>
<evidence type="ECO:0000256" key="4">
    <source>
        <dbReference type="ARBA" id="ARBA00022723"/>
    </source>
</evidence>
<dbReference type="InterPro" id="IPR034149">
    <property type="entry name" value="TOPRIM_TopoI"/>
</dbReference>
<dbReference type="InterPro" id="IPR013498">
    <property type="entry name" value="Topo_IA_Znf"/>
</dbReference>
<keyword evidence="5" id="KW-0863">Zinc-finger</keyword>
<dbReference type="Gene3D" id="1.10.290.10">
    <property type="entry name" value="Topoisomerase I, domain 4"/>
    <property type="match status" value="1"/>
</dbReference>
<evidence type="ECO:0000256" key="9">
    <source>
        <dbReference type="ARBA" id="ARBA00023125"/>
    </source>
</evidence>
<keyword evidence="7" id="KW-0460">Magnesium</keyword>
<name>A0A8S4C090_9ACAR</name>
<dbReference type="PROSITE" id="PS00396">
    <property type="entry name" value="TOPO_IA_1"/>
    <property type="match status" value="1"/>
</dbReference>
<evidence type="ECO:0000256" key="15">
    <source>
        <dbReference type="SAM" id="MobiDB-lite"/>
    </source>
</evidence>
<keyword evidence="19" id="KW-1185">Reference proteome</keyword>
<dbReference type="Pfam" id="PF01131">
    <property type="entry name" value="Topoisom_bac"/>
    <property type="match status" value="1"/>
</dbReference>
<dbReference type="AlphaFoldDB" id="A0A8S4C090"/>
<evidence type="ECO:0000313" key="19">
    <source>
        <dbReference type="Proteomes" id="UP000837675"/>
    </source>
</evidence>
<dbReference type="SMART" id="SM00493">
    <property type="entry name" value="TOPRIM"/>
    <property type="match status" value="1"/>
</dbReference>
<evidence type="ECO:0000259" key="17">
    <source>
        <dbReference type="PROSITE" id="PS52039"/>
    </source>
</evidence>
<dbReference type="SUPFAM" id="SSF57783">
    <property type="entry name" value="Zinc beta-ribbon"/>
    <property type="match status" value="1"/>
</dbReference>
<dbReference type="InterPro" id="IPR025589">
    <property type="entry name" value="Toprim_C_rpt"/>
</dbReference>
<dbReference type="InterPro" id="IPR003601">
    <property type="entry name" value="Topo_IA_2"/>
</dbReference>
<dbReference type="Gene3D" id="2.70.20.10">
    <property type="entry name" value="Topoisomerase I, domain 3"/>
    <property type="match status" value="1"/>
</dbReference>
<dbReference type="GO" id="GO:0006265">
    <property type="term" value="P:DNA topological change"/>
    <property type="evidence" value="ECO:0007669"/>
    <property type="project" value="InterPro"/>
</dbReference>
<keyword evidence="6" id="KW-0862">Zinc</keyword>
<dbReference type="NCBIfam" id="TIGR01051">
    <property type="entry name" value="topA_bact"/>
    <property type="match status" value="1"/>
</dbReference>
<dbReference type="Gene3D" id="3.30.65.10">
    <property type="entry name" value="Bacterial Topoisomerase I, domain 1"/>
    <property type="match status" value="1"/>
</dbReference>
<dbReference type="InterPro" id="IPR000380">
    <property type="entry name" value="Topo_IA"/>
</dbReference>
<dbReference type="InterPro" id="IPR005733">
    <property type="entry name" value="TopoI_bac-type"/>
</dbReference>
<dbReference type="EC" id="5.6.2.1" evidence="3"/>
<keyword evidence="8" id="KW-0799">Topoisomerase</keyword>
<evidence type="ECO:0000259" key="16">
    <source>
        <dbReference type="PROSITE" id="PS50880"/>
    </source>
</evidence>
<dbReference type="InterPro" id="IPR023406">
    <property type="entry name" value="Topo_IA_AS"/>
</dbReference>
<evidence type="ECO:0000313" key="18">
    <source>
        <dbReference type="EMBL" id="CAG7589641.1"/>
    </source>
</evidence>
<feature type="domain" description="Topo IA-type catalytic" evidence="17">
    <location>
        <begin position="132"/>
        <end position="566"/>
    </location>
</feature>
<keyword evidence="9" id="KW-0238">DNA-binding</keyword>
<dbReference type="InterPro" id="IPR003602">
    <property type="entry name" value="Topo_IA_DNA-bd_dom"/>
</dbReference>
<evidence type="ECO:0000256" key="1">
    <source>
        <dbReference type="ARBA" id="ARBA00000213"/>
    </source>
</evidence>
<comment type="catalytic activity">
    <reaction evidence="1">
        <text>ATP-independent breakage of single-stranded DNA, followed by passage and rejoining.</text>
        <dbReference type="EC" id="5.6.2.1"/>
    </reaction>
</comment>
<dbReference type="Pfam" id="PF01751">
    <property type="entry name" value="Toprim"/>
    <property type="match status" value="1"/>
</dbReference>
<dbReference type="PROSITE" id="PS52039">
    <property type="entry name" value="TOPO_IA_2"/>
    <property type="match status" value="1"/>
</dbReference>
<evidence type="ECO:0000256" key="14">
    <source>
        <dbReference type="ARBA" id="ARBA00032877"/>
    </source>
</evidence>
<evidence type="ECO:0000256" key="11">
    <source>
        <dbReference type="ARBA" id="ARBA00030003"/>
    </source>
</evidence>
<dbReference type="CDD" id="cd00186">
    <property type="entry name" value="TOP1Ac"/>
    <property type="match status" value="1"/>
</dbReference>
<gene>
    <name evidence="18" type="ORF">MHYMCMPASI_00173</name>
</gene>
<keyword evidence="4" id="KW-0479">Metal-binding</keyword>
<evidence type="ECO:0000256" key="8">
    <source>
        <dbReference type="ARBA" id="ARBA00023029"/>
    </source>
</evidence>
<evidence type="ECO:0000256" key="2">
    <source>
        <dbReference type="ARBA" id="ARBA00009446"/>
    </source>
</evidence>
<dbReference type="Gene3D" id="3.40.50.140">
    <property type="match status" value="1"/>
</dbReference>
<proteinExistence type="inferred from homology"/>
<dbReference type="PANTHER" id="PTHR42785">
    <property type="entry name" value="DNA TOPOISOMERASE, TYPE IA, CORE"/>
    <property type="match status" value="1"/>
</dbReference>
<dbReference type="GO" id="GO:0003677">
    <property type="term" value="F:DNA binding"/>
    <property type="evidence" value="ECO:0007669"/>
    <property type="project" value="UniProtKB-KW"/>
</dbReference>
<dbReference type="GO" id="GO:0003917">
    <property type="term" value="F:DNA topoisomerase type I (single strand cut, ATP-independent) activity"/>
    <property type="evidence" value="ECO:0007669"/>
    <property type="project" value="UniProtKB-EC"/>
</dbReference>
<feature type="region of interest" description="Disordered" evidence="15">
    <location>
        <begin position="772"/>
        <end position="791"/>
    </location>
</feature>
<dbReference type="GO" id="GO:0008270">
    <property type="term" value="F:zinc ion binding"/>
    <property type="evidence" value="ECO:0007669"/>
    <property type="project" value="UniProtKB-KW"/>
</dbReference>
<dbReference type="PRINTS" id="PR00417">
    <property type="entry name" value="PRTPISMRASEI"/>
</dbReference>
<dbReference type="SUPFAM" id="SSF56712">
    <property type="entry name" value="Prokaryotic type I DNA topoisomerase"/>
    <property type="match status" value="1"/>
</dbReference>
<dbReference type="Pfam" id="PF13368">
    <property type="entry name" value="Toprim_C_rpt"/>
    <property type="match status" value="2"/>
</dbReference>
<dbReference type="GO" id="GO:0005694">
    <property type="term" value="C:chromosome"/>
    <property type="evidence" value="ECO:0007669"/>
    <property type="project" value="InterPro"/>
</dbReference>
<dbReference type="EMBL" id="CAJVAF010000049">
    <property type="protein sequence ID" value="CAG7589641.1"/>
    <property type="molecule type" value="Genomic_DNA"/>
</dbReference>
<dbReference type="Proteomes" id="UP000837675">
    <property type="component" value="Unassembled WGS sequence"/>
</dbReference>
<comment type="similarity">
    <text evidence="2">Belongs to the type IA topoisomerase family.</text>
</comment>
<dbReference type="InterPro" id="IPR013824">
    <property type="entry name" value="Topo_IA_cen_sub1"/>
</dbReference>
<dbReference type="CDD" id="cd03363">
    <property type="entry name" value="TOPRIM_TopoIA_TopoI"/>
    <property type="match status" value="1"/>
</dbReference>
<evidence type="ECO:0000256" key="6">
    <source>
        <dbReference type="ARBA" id="ARBA00022833"/>
    </source>
</evidence>
<evidence type="ECO:0000256" key="13">
    <source>
        <dbReference type="ARBA" id="ARBA00032235"/>
    </source>
</evidence>
<keyword evidence="10" id="KW-0413">Isomerase</keyword>
<comment type="caution">
    <text evidence="18">The sequence shown here is derived from an EMBL/GenBank/DDBJ whole genome shotgun (WGS) entry which is preliminary data.</text>
</comment>
<evidence type="ECO:0000256" key="7">
    <source>
        <dbReference type="ARBA" id="ARBA00022842"/>
    </source>
</evidence>
<evidence type="ECO:0000256" key="3">
    <source>
        <dbReference type="ARBA" id="ARBA00012891"/>
    </source>
</evidence>
<evidence type="ECO:0000256" key="10">
    <source>
        <dbReference type="ARBA" id="ARBA00023235"/>
    </source>
</evidence>
<dbReference type="HAMAP" id="MF_00952">
    <property type="entry name" value="Topoisom_1_prok"/>
    <property type="match status" value="1"/>
</dbReference>
<feature type="domain" description="Toprim" evidence="16">
    <location>
        <begin position="1"/>
        <end position="116"/>
    </location>
</feature>
<evidence type="ECO:0000256" key="12">
    <source>
        <dbReference type="ARBA" id="ARBA00031985"/>
    </source>
</evidence>
<dbReference type="InterPro" id="IPR013826">
    <property type="entry name" value="Topo_IA_cen_sub3"/>
</dbReference>
<dbReference type="PANTHER" id="PTHR42785:SF1">
    <property type="entry name" value="DNA TOPOISOMERASE"/>
    <property type="match status" value="1"/>
</dbReference>
<protein>
    <recommendedName>
        <fullName evidence="3">DNA topoisomerase</fullName>
        <ecNumber evidence="3">5.6.2.1</ecNumber>
    </recommendedName>
    <alternativeName>
        <fullName evidence="14">Omega-protein</fullName>
    </alternativeName>
    <alternativeName>
        <fullName evidence="13">Relaxing enzyme</fullName>
    </alternativeName>
    <alternativeName>
        <fullName evidence="11">Swivelase</fullName>
    </alternativeName>
    <alternativeName>
        <fullName evidence="12">Untwisting enzyme</fullName>
    </alternativeName>
</protein>
<dbReference type="InterPro" id="IPR023405">
    <property type="entry name" value="Topo_IA_core_domain"/>
</dbReference>
<reference evidence="18" key="1">
    <citation type="submission" date="2021-06" db="EMBL/GenBank/DDBJ databases">
        <authorList>
            <person name="Nardi T."/>
            <person name="Nardi T."/>
        </authorList>
    </citation>
    <scope>NUCLEOTIDE SEQUENCE</scope>
</reference>
<dbReference type="InterPro" id="IPR028612">
    <property type="entry name" value="Topoisom_1_IA"/>
</dbReference>
<organism evidence="18 19">
    <name type="scientific">Hyalomma marginatum</name>
    <dbReference type="NCBI Taxonomy" id="34627"/>
    <lineage>
        <taxon>Eukaryota</taxon>
        <taxon>Metazoa</taxon>
        <taxon>Ecdysozoa</taxon>
        <taxon>Arthropoda</taxon>
        <taxon>Chelicerata</taxon>
        <taxon>Arachnida</taxon>
        <taxon>Acari</taxon>
        <taxon>Parasitiformes</taxon>
        <taxon>Ixodida</taxon>
        <taxon>Ixodoidea</taxon>
        <taxon>Ixodidae</taxon>
        <taxon>Hyalomminae</taxon>
        <taxon>Hyalomma</taxon>
    </lineage>
</organism>
<sequence length="791" mass="89086">MNLLIVESPAKAKTIGKYLGPSYKVISSYGHVRALPSEEGAIDPEHDFAMRYEILPKAAKQIAVIVAEAKHSDHIYLATDPDREGEAISWHVLEILKQKKAIKNSTKIYRAVFHEITKKAIVDALKTPRNLNNDLVSAQKTRQGLDYLVGFTLSPVLWRKLPGSRSAGRVQSVALRMICEREAEIESFKSQEYWSIHGHFSTEKGEEFDSTLIEFQGKKLEKFTIVNEAQAVDVISKIKDNSFSVKSVEKKKVNRNPQAPFSTSTMIQEASRKLGFSAKKTAQIAQKLYEGISINGELTGLITYMRTDSTSISAEATKAASELITKIYGSNYLPPSPRVYKTKTKNAQEAHEAIRPTDVLKKPESIKSFLEEDQFKLYELIWNRLVASQMASAILDVMTVDIADDQGNIFRATGSSITFPGFYKVYREGIDDADEEKDRILPLLKEKELLKLLEAIKEQHFTQPPPRYTEASLVKRMEESGIGRPSTYPTIISILQDRKYVVFEKKRFIPEPRGRLVNTFLTLFFNQYVEYGFTANLEEQLDEIAAGKVIWKKVMKDFWHPFKNKTDEVLSIKTSEILAKMEEQLLNYLFHKEILQDGKSIEEVLKCGKCATGKLQLKNGRFGSFLACSNYPNCNYTKAIGSNDNNTQDAGNEPAISDLPKVLGTDPNTKEEVSIRKGPYGFYVQLGKGKKVKRKGLPKDLNYQNTDLNYAIGLLNMPRELGLDQEGVLIRAGTGKFGPYLERRGKYISLRTAKIDPVLITLEEALGIIKKSSSDKKNKSSQGKRPAKTTI</sequence>
<dbReference type="PROSITE" id="PS50880">
    <property type="entry name" value="TOPRIM"/>
    <property type="match status" value="1"/>
</dbReference>
<dbReference type="Pfam" id="PF01396">
    <property type="entry name" value="Zn_ribbon_Top1"/>
    <property type="match status" value="1"/>
</dbReference>
<dbReference type="InterPro" id="IPR006171">
    <property type="entry name" value="TOPRIM_dom"/>
</dbReference>
<dbReference type="InterPro" id="IPR013497">
    <property type="entry name" value="Topo_IA_cen"/>
</dbReference>
<dbReference type="SMART" id="SM00437">
    <property type="entry name" value="TOP1Ac"/>
    <property type="match status" value="1"/>
</dbReference>
<dbReference type="SMART" id="SM00436">
    <property type="entry name" value="TOP1Bc"/>
    <property type="match status" value="1"/>
</dbReference>
<evidence type="ECO:0000256" key="5">
    <source>
        <dbReference type="ARBA" id="ARBA00022771"/>
    </source>
</evidence>
<accession>A0A8S4C090</accession>